<evidence type="ECO:0008006" key="3">
    <source>
        <dbReference type="Google" id="ProtNLM"/>
    </source>
</evidence>
<protein>
    <recommendedName>
        <fullName evidence="3">YheE family protein</fullName>
    </recommendedName>
</protein>
<name>A0ABS2PFY9_9BACL</name>
<organism evidence="1 2">
    <name type="scientific">Geomicrobium sediminis</name>
    <dbReference type="NCBI Taxonomy" id="1347788"/>
    <lineage>
        <taxon>Bacteria</taxon>
        <taxon>Bacillati</taxon>
        <taxon>Bacillota</taxon>
        <taxon>Bacilli</taxon>
        <taxon>Bacillales</taxon>
        <taxon>Geomicrobium</taxon>
    </lineage>
</organism>
<sequence length="73" mass="9111">MFQHFQYETVKNNWISKEWKFSFFYKGVFYEGMYHGDGQIKWKRTPDVDLEKIEAHIHDLMLYHEFEEHQPPQ</sequence>
<comment type="caution">
    <text evidence="1">The sequence shown here is derived from an EMBL/GenBank/DDBJ whole genome shotgun (WGS) entry which is preliminary data.</text>
</comment>
<dbReference type="InterPro" id="IPR017263">
    <property type="entry name" value="UCP037692"/>
</dbReference>
<gene>
    <name evidence="1" type="ORF">JOD17_003066</name>
</gene>
<dbReference type="Pfam" id="PF17277">
    <property type="entry name" value="DUF5342"/>
    <property type="match status" value="1"/>
</dbReference>
<accession>A0ABS2PFY9</accession>
<evidence type="ECO:0000313" key="1">
    <source>
        <dbReference type="EMBL" id="MBM7633970.1"/>
    </source>
</evidence>
<reference evidence="1 2" key="1">
    <citation type="submission" date="2021-01" db="EMBL/GenBank/DDBJ databases">
        <title>Genomic Encyclopedia of Type Strains, Phase IV (KMG-IV): sequencing the most valuable type-strain genomes for metagenomic binning, comparative biology and taxonomic classification.</title>
        <authorList>
            <person name="Goeker M."/>
        </authorList>
    </citation>
    <scope>NUCLEOTIDE SEQUENCE [LARGE SCALE GENOMIC DNA]</scope>
    <source>
        <strain evidence="1 2">DSM 25540</strain>
    </source>
</reference>
<proteinExistence type="predicted"/>
<dbReference type="EMBL" id="JAFBEC010000008">
    <property type="protein sequence ID" value="MBM7633970.1"/>
    <property type="molecule type" value="Genomic_DNA"/>
</dbReference>
<dbReference type="RefSeq" id="WP_042421119.1">
    <property type="nucleotide sequence ID" value="NZ_JAFBEC010000008.1"/>
</dbReference>
<evidence type="ECO:0000313" key="2">
    <source>
        <dbReference type="Proteomes" id="UP000741863"/>
    </source>
</evidence>
<dbReference type="Proteomes" id="UP000741863">
    <property type="component" value="Unassembled WGS sequence"/>
</dbReference>
<keyword evidence="2" id="KW-1185">Reference proteome</keyword>